<keyword evidence="4 7" id="KW-0472">Membrane</keyword>
<evidence type="ECO:0000256" key="1">
    <source>
        <dbReference type="ARBA" id="ARBA00004370"/>
    </source>
</evidence>
<evidence type="ECO:0000256" key="6">
    <source>
        <dbReference type="SAM" id="MobiDB-lite"/>
    </source>
</evidence>
<evidence type="ECO:0000313" key="9">
    <source>
        <dbReference type="EMBL" id="KAL2343865.1"/>
    </source>
</evidence>
<evidence type="ECO:0000256" key="3">
    <source>
        <dbReference type="ARBA" id="ARBA00022989"/>
    </source>
</evidence>
<feature type="region of interest" description="Disordered" evidence="6">
    <location>
        <begin position="94"/>
        <end position="131"/>
    </location>
</feature>
<feature type="compositionally biased region" description="Acidic residues" evidence="6">
    <location>
        <begin position="262"/>
        <end position="272"/>
    </location>
</feature>
<dbReference type="PROSITE" id="PS51775">
    <property type="entry name" value="GTD_BINDING"/>
    <property type="match status" value="1"/>
</dbReference>
<keyword evidence="5" id="KW-0175">Coiled coil</keyword>
<dbReference type="EMBL" id="JBGMDY010000002">
    <property type="protein sequence ID" value="KAL2343865.1"/>
    <property type="molecule type" value="Genomic_DNA"/>
</dbReference>
<keyword evidence="2 7" id="KW-0812">Transmembrane</keyword>
<evidence type="ECO:0000313" key="10">
    <source>
        <dbReference type="Proteomes" id="UP001603857"/>
    </source>
</evidence>
<feature type="compositionally biased region" description="Polar residues" evidence="6">
    <location>
        <begin position="278"/>
        <end position="290"/>
    </location>
</feature>
<name>A0ABD1N9J9_9FABA</name>
<organism evidence="9 10">
    <name type="scientific">Flemingia macrophylla</name>
    <dbReference type="NCBI Taxonomy" id="520843"/>
    <lineage>
        <taxon>Eukaryota</taxon>
        <taxon>Viridiplantae</taxon>
        <taxon>Streptophyta</taxon>
        <taxon>Embryophyta</taxon>
        <taxon>Tracheophyta</taxon>
        <taxon>Spermatophyta</taxon>
        <taxon>Magnoliopsida</taxon>
        <taxon>eudicotyledons</taxon>
        <taxon>Gunneridae</taxon>
        <taxon>Pentapetalae</taxon>
        <taxon>rosids</taxon>
        <taxon>fabids</taxon>
        <taxon>Fabales</taxon>
        <taxon>Fabaceae</taxon>
        <taxon>Papilionoideae</taxon>
        <taxon>50 kb inversion clade</taxon>
        <taxon>NPAAA clade</taxon>
        <taxon>indigoferoid/millettioid clade</taxon>
        <taxon>Phaseoleae</taxon>
        <taxon>Flemingia</taxon>
    </lineage>
</organism>
<dbReference type="GO" id="GO:0080115">
    <property type="term" value="F:myosin XI tail binding"/>
    <property type="evidence" value="ECO:0007669"/>
    <property type="project" value="UniProtKB-ARBA"/>
</dbReference>
<gene>
    <name evidence="9" type="ORF">Fmac_005150</name>
</gene>
<dbReference type="PANTHER" id="PTHR31422">
    <property type="entry name" value="BNAANNG28530D PROTEIN"/>
    <property type="match status" value="1"/>
</dbReference>
<keyword evidence="3 7" id="KW-1133">Transmembrane helix</keyword>
<dbReference type="InterPro" id="IPR007656">
    <property type="entry name" value="GTD-bd"/>
</dbReference>
<feature type="region of interest" description="Disordered" evidence="6">
    <location>
        <begin position="257"/>
        <end position="290"/>
    </location>
</feature>
<feature type="domain" description="GTD-binding" evidence="8">
    <location>
        <begin position="138"/>
        <end position="236"/>
    </location>
</feature>
<accession>A0ABD1N9J9</accession>
<sequence length="290" mass="33185">MHQRFLMDFPSALDFLTQFGCSFVLLRSLSRLLNLLGLLMMLAFCFKVLGFISRFKVAIRFLCDAGGIPRIRLCPGNVVPRVSDPKAKPFKRIRRRGSKSSFRRRPSGSWNKGNAASEEGSEGKGANEREVFNEDEVFDEMTLGKFLEIERQKANAACQDLEKERTAAASSAEEAMAMILRLQNEKSTAEIQATQFRRMAEQKLDYDQEIIESLQWSITQHETQKCELEDQLEMVREELRQFMRDDEIEQIEVEVSRGYNMYDDDEDGDPDGDPNGNFVVSSPITESHTL</sequence>
<keyword evidence="10" id="KW-1185">Reference proteome</keyword>
<dbReference type="GO" id="GO:0016020">
    <property type="term" value="C:membrane"/>
    <property type="evidence" value="ECO:0007669"/>
    <property type="project" value="UniProtKB-SubCell"/>
</dbReference>
<feature type="compositionally biased region" description="Basic and acidic residues" evidence="6">
    <location>
        <begin position="121"/>
        <end position="131"/>
    </location>
</feature>
<evidence type="ECO:0000259" key="8">
    <source>
        <dbReference type="PROSITE" id="PS51775"/>
    </source>
</evidence>
<evidence type="ECO:0000256" key="7">
    <source>
        <dbReference type="SAM" id="Phobius"/>
    </source>
</evidence>
<feature type="transmembrane region" description="Helical" evidence="7">
    <location>
        <begin position="35"/>
        <end position="52"/>
    </location>
</feature>
<feature type="coiled-coil region" evidence="5">
    <location>
        <begin position="144"/>
        <end position="192"/>
    </location>
</feature>
<dbReference type="Pfam" id="PF04576">
    <property type="entry name" value="Zein-binding"/>
    <property type="match status" value="1"/>
</dbReference>
<comment type="subcellular location">
    <subcellularLocation>
        <location evidence="1">Membrane</location>
    </subcellularLocation>
</comment>
<comment type="caution">
    <text evidence="9">The sequence shown here is derived from an EMBL/GenBank/DDBJ whole genome shotgun (WGS) entry which is preliminary data.</text>
</comment>
<evidence type="ECO:0000256" key="5">
    <source>
        <dbReference type="SAM" id="Coils"/>
    </source>
</evidence>
<dbReference type="PANTHER" id="PTHR31422:SF2">
    <property type="entry name" value="PROTEIN FLOURY 1-LIKE"/>
    <property type="match status" value="1"/>
</dbReference>
<reference evidence="9 10" key="1">
    <citation type="submission" date="2024-08" db="EMBL/GenBank/DDBJ databases">
        <title>Insights into the chromosomal genome structure of Flemingia macrophylla.</title>
        <authorList>
            <person name="Ding Y."/>
            <person name="Zhao Y."/>
            <person name="Bi W."/>
            <person name="Wu M."/>
            <person name="Zhao G."/>
            <person name="Gong Y."/>
            <person name="Li W."/>
            <person name="Zhang P."/>
        </authorList>
    </citation>
    <scope>NUCLEOTIDE SEQUENCE [LARGE SCALE GENOMIC DNA]</scope>
    <source>
        <strain evidence="9">DYQJB</strain>
        <tissue evidence="9">Leaf</tissue>
    </source>
</reference>
<feature type="compositionally biased region" description="Basic residues" evidence="6">
    <location>
        <begin position="94"/>
        <end position="106"/>
    </location>
</feature>
<dbReference type="Proteomes" id="UP001603857">
    <property type="component" value="Unassembled WGS sequence"/>
</dbReference>
<protein>
    <recommendedName>
        <fullName evidence="8">GTD-binding domain-containing protein</fullName>
    </recommendedName>
</protein>
<dbReference type="AlphaFoldDB" id="A0ABD1N9J9"/>
<proteinExistence type="predicted"/>
<evidence type="ECO:0000256" key="2">
    <source>
        <dbReference type="ARBA" id="ARBA00022692"/>
    </source>
</evidence>
<evidence type="ECO:0000256" key="4">
    <source>
        <dbReference type="ARBA" id="ARBA00023136"/>
    </source>
</evidence>